<evidence type="ECO:0000313" key="1">
    <source>
        <dbReference type="EMBL" id="MCS0658901.1"/>
    </source>
</evidence>
<keyword evidence="2" id="KW-1185">Reference proteome</keyword>
<name>A0ABT2CY48_9BURK</name>
<sequence length="84" mass="8562">MTATACVLLALAGCSSSPRIDDHFGEAVRANLSAQVANPAASNNANPALGIDGHAARAAQERYQKSFAQPEAETKPALILGSGQ</sequence>
<dbReference type="RefSeq" id="WP_258812085.1">
    <property type="nucleotide sequence ID" value="NZ_JANUGU010000003.1"/>
</dbReference>
<protein>
    <recommendedName>
        <fullName evidence="3">Pilus assembly protein</fullName>
    </recommendedName>
</protein>
<evidence type="ECO:0008006" key="3">
    <source>
        <dbReference type="Google" id="ProtNLM"/>
    </source>
</evidence>
<proteinExistence type="predicted"/>
<reference evidence="1 2" key="1">
    <citation type="submission" date="2022-08" db="EMBL/GenBank/DDBJ databases">
        <title>Reclassification of Massilia species as members of the genera Telluria, Duganella, Pseudoduganella, Mokoshia gen. nov. and Zemynaea gen. nov. using orthogonal and non-orthogonal genome-based approaches.</title>
        <authorList>
            <person name="Bowman J.P."/>
        </authorList>
    </citation>
    <scope>NUCLEOTIDE SEQUENCE [LARGE SCALE GENOMIC DNA]</scope>
    <source>
        <strain evidence="1 2">JCM 31606</strain>
    </source>
</reference>
<organism evidence="1 2">
    <name type="scientific">Massilia terrae</name>
    <dbReference type="NCBI Taxonomy" id="1811224"/>
    <lineage>
        <taxon>Bacteria</taxon>
        <taxon>Pseudomonadati</taxon>
        <taxon>Pseudomonadota</taxon>
        <taxon>Betaproteobacteria</taxon>
        <taxon>Burkholderiales</taxon>
        <taxon>Oxalobacteraceae</taxon>
        <taxon>Telluria group</taxon>
        <taxon>Massilia</taxon>
    </lineage>
</organism>
<accession>A0ABT2CY48</accession>
<dbReference type="Proteomes" id="UP001204621">
    <property type="component" value="Unassembled WGS sequence"/>
</dbReference>
<gene>
    <name evidence="1" type="ORF">NX778_12590</name>
</gene>
<dbReference type="EMBL" id="JANUGU010000003">
    <property type="protein sequence ID" value="MCS0658901.1"/>
    <property type="molecule type" value="Genomic_DNA"/>
</dbReference>
<comment type="caution">
    <text evidence="1">The sequence shown here is derived from an EMBL/GenBank/DDBJ whole genome shotgun (WGS) entry which is preliminary data.</text>
</comment>
<evidence type="ECO:0000313" key="2">
    <source>
        <dbReference type="Proteomes" id="UP001204621"/>
    </source>
</evidence>